<keyword evidence="8 12" id="KW-0456">Lyase</keyword>
<keyword evidence="4" id="KW-0443">Lipid metabolism</keyword>
<evidence type="ECO:0000256" key="8">
    <source>
        <dbReference type="ARBA" id="ARBA00023239"/>
    </source>
</evidence>
<keyword evidence="1" id="KW-1003">Cell membrane</keyword>
<gene>
    <name evidence="12" type="ORF">IPP15_18275</name>
</gene>
<evidence type="ECO:0000256" key="2">
    <source>
        <dbReference type="ARBA" id="ARBA00022516"/>
    </source>
</evidence>
<dbReference type="EMBL" id="JADKGY010000029">
    <property type="protein sequence ID" value="MBK9984284.1"/>
    <property type="molecule type" value="Genomic_DNA"/>
</dbReference>
<accession>A0A9D7SY47</accession>
<evidence type="ECO:0000256" key="9">
    <source>
        <dbReference type="ARBA" id="ARBA00023264"/>
    </source>
</evidence>
<keyword evidence="10" id="KW-0670">Pyruvate</keyword>
<keyword evidence="6" id="KW-0865">Zymogen</keyword>
<keyword evidence="3" id="KW-0210">Decarboxylase</keyword>
<keyword evidence="11" id="KW-1133">Transmembrane helix</keyword>
<evidence type="ECO:0000313" key="12">
    <source>
        <dbReference type="EMBL" id="MBK9984284.1"/>
    </source>
</evidence>
<evidence type="ECO:0000256" key="1">
    <source>
        <dbReference type="ARBA" id="ARBA00022475"/>
    </source>
</evidence>
<dbReference type="PANTHER" id="PTHR35809">
    <property type="entry name" value="ARCHAETIDYLSERINE DECARBOXYLASE PROENZYME-RELATED"/>
    <property type="match status" value="1"/>
</dbReference>
<dbReference type="AlphaFoldDB" id="A0A9D7SY47"/>
<dbReference type="EC" id="4.1.1.65" evidence="12"/>
<comment type="caution">
    <text evidence="12">The sequence shown here is derived from an EMBL/GenBank/DDBJ whole genome shotgun (WGS) entry which is preliminary data.</text>
</comment>
<keyword evidence="2" id="KW-0444">Lipid biosynthesis</keyword>
<dbReference type="Proteomes" id="UP000808337">
    <property type="component" value="Unassembled WGS sequence"/>
</dbReference>
<name>A0A9D7SY47_9BACT</name>
<dbReference type="NCBIfam" id="NF003678">
    <property type="entry name" value="PRK05305.1-2"/>
    <property type="match status" value="1"/>
</dbReference>
<proteinExistence type="predicted"/>
<evidence type="ECO:0000313" key="13">
    <source>
        <dbReference type="Proteomes" id="UP000808337"/>
    </source>
</evidence>
<feature type="transmembrane region" description="Helical" evidence="11">
    <location>
        <begin position="34"/>
        <end position="53"/>
    </location>
</feature>
<protein>
    <submittedName>
        <fullName evidence="12">Phosphatidylserine decarboxylase family protein</fullName>
        <ecNumber evidence="12">4.1.1.65</ecNumber>
    </submittedName>
</protein>
<dbReference type="Pfam" id="PF02666">
    <property type="entry name" value="PS_Dcarbxylase"/>
    <property type="match status" value="1"/>
</dbReference>
<evidence type="ECO:0000256" key="5">
    <source>
        <dbReference type="ARBA" id="ARBA00023136"/>
    </source>
</evidence>
<evidence type="ECO:0000256" key="4">
    <source>
        <dbReference type="ARBA" id="ARBA00023098"/>
    </source>
</evidence>
<sequence>MIYKLHKEGRPYIWITLFFWLVSLIKVIDGPSIFRILLFALFSFFMVLFLIFFRNPPRINQSKDSKVILSPADGKVVVIEKTMENEFLKSERIQISVFMSPLNVHINRSPIEGEMIYQQYHPGKYLVAWHPKSSELNERNTLVFKNGNNQVLVRQIAGKVARKIVSYASVGMKYKVGEEFGFIKFGSRVDLFLPVDAVIEVKIGDVVQGGVTEIGVLPPTP</sequence>
<dbReference type="InterPro" id="IPR003817">
    <property type="entry name" value="PS_Dcarbxylase"/>
</dbReference>
<evidence type="ECO:0000256" key="11">
    <source>
        <dbReference type="SAM" id="Phobius"/>
    </source>
</evidence>
<evidence type="ECO:0000256" key="10">
    <source>
        <dbReference type="ARBA" id="ARBA00023317"/>
    </source>
</evidence>
<dbReference type="InterPro" id="IPR033175">
    <property type="entry name" value="PSD-A"/>
</dbReference>
<keyword evidence="9" id="KW-1208">Phospholipid metabolism</keyword>
<dbReference type="PANTHER" id="PTHR35809:SF1">
    <property type="entry name" value="ARCHAETIDYLSERINE DECARBOXYLASE PROENZYME-RELATED"/>
    <property type="match status" value="1"/>
</dbReference>
<evidence type="ECO:0000256" key="7">
    <source>
        <dbReference type="ARBA" id="ARBA00023209"/>
    </source>
</evidence>
<keyword evidence="11" id="KW-0812">Transmembrane</keyword>
<keyword evidence="7" id="KW-0594">Phospholipid biosynthesis</keyword>
<feature type="transmembrane region" description="Helical" evidence="11">
    <location>
        <begin position="12"/>
        <end position="28"/>
    </location>
</feature>
<keyword evidence="5 11" id="KW-0472">Membrane</keyword>
<evidence type="ECO:0000256" key="3">
    <source>
        <dbReference type="ARBA" id="ARBA00022793"/>
    </source>
</evidence>
<evidence type="ECO:0000256" key="6">
    <source>
        <dbReference type="ARBA" id="ARBA00023145"/>
    </source>
</evidence>
<dbReference type="GO" id="GO:0004609">
    <property type="term" value="F:phosphatidylserine decarboxylase activity"/>
    <property type="evidence" value="ECO:0007669"/>
    <property type="project" value="UniProtKB-EC"/>
</dbReference>
<dbReference type="GO" id="GO:0008654">
    <property type="term" value="P:phospholipid biosynthetic process"/>
    <property type="evidence" value="ECO:0007669"/>
    <property type="project" value="UniProtKB-KW"/>
</dbReference>
<organism evidence="12 13">
    <name type="scientific">Candidatus Opimibacter skivensis</name>
    <dbReference type="NCBI Taxonomy" id="2982028"/>
    <lineage>
        <taxon>Bacteria</taxon>
        <taxon>Pseudomonadati</taxon>
        <taxon>Bacteroidota</taxon>
        <taxon>Saprospiria</taxon>
        <taxon>Saprospirales</taxon>
        <taxon>Saprospiraceae</taxon>
        <taxon>Candidatus Opimibacter</taxon>
    </lineage>
</organism>
<reference evidence="12 13" key="1">
    <citation type="submission" date="2020-10" db="EMBL/GenBank/DDBJ databases">
        <title>Connecting structure to function with the recovery of over 1000 high-quality activated sludge metagenome-assembled genomes encoding full-length rRNA genes using long-read sequencing.</title>
        <authorList>
            <person name="Singleton C.M."/>
            <person name="Petriglieri F."/>
            <person name="Kristensen J.M."/>
            <person name="Kirkegaard R.H."/>
            <person name="Michaelsen T.Y."/>
            <person name="Andersen M.H."/>
            <person name="Karst S.M."/>
            <person name="Dueholm M.S."/>
            <person name="Nielsen P.H."/>
            <person name="Albertsen M."/>
        </authorList>
    </citation>
    <scope>NUCLEOTIDE SEQUENCE [LARGE SCALE GENOMIC DNA]</scope>
    <source>
        <strain evidence="12">Ribe_18-Q3-R11-54_MAXAC.273</strain>
    </source>
</reference>